<dbReference type="Pfam" id="PF12040">
    <property type="entry name" value="DUF3526"/>
    <property type="match status" value="1"/>
</dbReference>
<dbReference type="PANTHER" id="PTHR43471:SF14">
    <property type="entry name" value="ABC-2 TYPE TRANSPORT SYSTEM PERMEASE PROTEIN"/>
    <property type="match status" value="1"/>
</dbReference>
<reference evidence="3" key="1">
    <citation type="submission" date="2016-11" db="EMBL/GenBank/DDBJ databases">
        <authorList>
            <person name="Varghese N."/>
            <person name="Submissions S."/>
        </authorList>
    </citation>
    <scope>NUCLEOTIDE SEQUENCE [LARGE SCALE GENOMIC DNA]</scope>
    <source>
        <strain evidence="3">DSM 24786</strain>
    </source>
</reference>
<feature type="transmembrane region" description="Helical" evidence="1">
    <location>
        <begin position="231"/>
        <end position="253"/>
    </location>
</feature>
<evidence type="ECO:0000256" key="1">
    <source>
        <dbReference type="SAM" id="Phobius"/>
    </source>
</evidence>
<name>A0A1K1PQI0_9FLAO</name>
<keyword evidence="1" id="KW-0472">Membrane</keyword>
<keyword evidence="1" id="KW-1133">Transmembrane helix</keyword>
<feature type="transmembrane region" description="Helical" evidence="1">
    <location>
        <begin position="199"/>
        <end position="219"/>
    </location>
</feature>
<dbReference type="Proteomes" id="UP000183257">
    <property type="component" value="Unassembled WGS sequence"/>
</dbReference>
<proteinExistence type="predicted"/>
<sequence length="476" mass="55003">MFRYNFKYELKSLLRSRWLLLLSLILLVVVLFAGYNGKEKVSERIQELEKVVLEANDKDAAMVKVLDSLERGLQVSVSPRMMPNMPMNVAYNYPRVAAIPAEPLTFIATGQSDLFTHFIKPSAYGDSFTLDYSELANPIQLLFGSFDLSFVIIYILPLIIIAFSYNILSEEKEYGSLKLLASQPISIYQWILQKTALRFFWLTLITLVVITITLLLFGFDFSANFFQFFQLLSLVFAYILFWFTIVLLVNLVVNNSAKNAVSLLAIWVFVILIIPAVVGQLANSFYPIPSRTKMITEVRELKEELSSKQDKILDNFLRDHPEYASKEGNGNYSFWHKYIASQELVEEELKPLINSYEDQLTKQQDWVRLWQYSSPAILMQQSFNNLAHTSTSHYQSYRNQVALFSKEWRNFFKPLLYGNKNFTSNDYQKIPSFTYEPPTNSSILLKVVVLLIFSVIFIFIGKQVFVKKIKKGTIIS</sequence>
<protein>
    <submittedName>
        <fullName evidence="2">ABC-2 type transport system permease protein</fullName>
    </submittedName>
</protein>
<keyword evidence="1" id="KW-0812">Transmembrane</keyword>
<feature type="transmembrane region" description="Helical" evidence="1">
    <location>
        <begin position="443"/>
        <end position="461"/>
    </location>
</feature>
<organism evidence="2 3">
    <name type="scientific">Cellulophaga fucicola</name>
    <dbReference type="NCBI Taxonomy" id="76595"/>
    <lineage>
        <taxon>Bacteria</taxon>
        <taxon>Pseudomonadati</taxon>
        <taxon>Bacteroidota</taxon>
        <taxon>Flavobacteriia</taxon>
        <taxon>Flavobacteriales</taxon>
        <taxon>Flavobacteriaceae</taxon>
        <taxon>Cellulophaga</taxon>
    </lineage>
</organism>
<dbReference type="InterPro" id="IPR021913">
    <property type="entry name" value="DUF3526"/>
</dbReference>
<dbReference type="PANTHER" id="PTHR43471">
    <property type="entry name" value="ABC TRANSPORTER PERMEASE"/>
    <property type="match status" value="1"/>
</dbReference>
<dbReference type="STRING" id="76595.SAMN05660313_02137"/>
<keyword evidence="3" id="KW-1185">Reference proteome</keyword>
<gene>
    <name evidence="2" type="ORF">SAMN05660313_02137</name>
</gene>
<feature type="transmembrane region" description="Helical" evidence="1">
    <location>
        <begin position="260"/>
        <end position="282"/>
    </location>
</feature>
<evidence type="ECO:0000313" key="2">
    <source>
        <dbReference type="EMBL" id="SFW49978.1"/>
    </source>
</evidence>
<dbReference type="RefSeq" id="WP_072303745.1">
    <property type="nucleotide sequence ID" value="NZ_FPIY01000002.1"/>
</dbReference>
<dbReference type="EMBL" id="FPIY01000002">
    <property type="protein sequence ID" value="SFW49978.1"/>
    <property type="molecule type" value="Genomic_DNA"/>
</dbReference>
<dbReference type="OrthoDB" id="6016419at2"/>
<dbReference type="AlphaFoldDB" id="A0A1K1PQI0"/>
<feature type="transmembrane region" description="Helical" evidence="1">
    <location>
        <begin position="148"/>
        <end position="168"/>
    </location>
</feature>
<dbReference type="Pfam" id="PF12730">
    <property type="entry name" value="ABC2_membrane_4"/>
    <property type="match status" value="1"/>
</dbReference>
<accession>A0A1K1PQI0</accession>
<evidence type="ECO:0000313" key="3">
    <source>
        <dbReference type="Proteomes" id="UP000183257"/>
    </source>
</evidence>